<dbReference type="GeneID" id="16995195"/>
<dbReference type="eggNOG" id="KOG1486">
    <property type="taxonomic scope" value="Eukaryota"/>
</dbReference>
<reference evidence="4 5" key="2">
    <citation type="journal article" date="2007" name="BMC Biol.">
        <title>A 100%-complete sequence reveals unusually simple genomic features in the hot-spring red alga Cyanidioschyzon merolae.</title>
        <authorList>
            <person name="Nozaki H."/>
            <person name="Takano H."/>
            <person name="Misumi O."/>
            <person name="Terasawa K."/>
            <person name="Matsuzaki M."/>
            <person name="Maruyama S."/>
            <person name="Nishida K."/>
            <person name="Yagisawa F."/>
            <person name="Yoshida Y."/>
            <person name="Fujiwara T."/>
            <person name="Takio S."/>
            <person name="Tamura K."/>
            <person name="Chung S.J."/>
            <person name="Nakamura S."/>
            <person name="Kuroiwa H."/>
            <person name="Tanaka K."/>
            <person name="Sato N."/>
            <person name="Kuroiwa T."/>
        </authorList>
    </citation>
    <scope>NUCLEOTIDE SEQUENCE [LARGE SCALE GENOMIC DNA]</scope>
    <source>
        <strain evidence="4 5">10D</strain>
    </source>
</reference>
<dbReference type="Gene3D" id="3.10.20.30">
    <property type="match status" value="1"/>
</dbReference>
<keyword evidence="1" id="KW-0547">Nucleotide-binding</keyword>
<keyword evidence="2" id="KW-0342">GTP-binding</keyword>
<dbReference type="Pfam" id="PF01926">
    <property type="entry name" value="MMR_HSR1"/>
    <property type="match status" value="1"/>
</dbReference>
<dbReference type="FunFam" id="3.10.20.30:FF:000003">
    <property type="entry name" value="Developmentally-regulated GTP-binding protein 1"/>
    <property type="match status" value="1"/>
</dbReference>
<dbReference type="PRINTS" id="PR00326">
    <property type="entry name" value="GTP1OBG"/>
</dbReference>
<dbReference type="InterPro" id="IPR006073">
    <property type="entry name" value="GTP-bd"/>
</dbReference>
<dbReference type="CDD" id="cd01896">
    <property type="entry name" value="DRG"/>
    <property type="match status" value="1"/>
</dbReference>
<dbReference type="NCBIfam" id="TIGR00231">
    <property type="entry name" value="small_GTP"/>
    <property type="match status" value="1"/>
</dbReference>
<evidence type="ECO:0000256" key="2">
    <source>
        <dbReference type="ARBA" id="ARBA00023134"/>
    </source>
</evidence>
<evidence type="ECO:0000313" key="4">
    <source>
        <dbReference type="EMBL" id="BAM81393.1"/>
    </source>
</evidence>
<reference evidence="4 5" key="1">
    <citation type="journal article" date="2004" name="Nature">
        <title>Genome sequence of the ultrasmall unicellular red alga Cyanidioschyzon merolae 10D.</title>
        <authorList>
            <person name="Matsuzaki M."/>
            <person name="Misumi O."/>
            <person name="Shin-i T."/>
            <person name="Maruyama S."/>
            <person name="Takahara M."/>
            <person name="Miyagishima S."/>
            <person name="Mori T."/>
            <person name="Nishida K."/>
            <person name="Yagisawa F."/>
            <person name="Nishida K."/>
            <person name="Yoshida Y."/>
            <person name="Nishimura Y."/>
            <person name="Nakao S."/>
            <person name="Kobayashi T."/>
            <person name="Momoyama Y."/>
            <person name="Higashiyama T."/>
            <person name="Minoda A."/>
            <person name="Sano M."/>
            <person name="Nomoto H."/>
            <person name="Oishi K."/>
            <person name="Hayashi H."/>
            <person name="Ohta F."/>
            <person name="Nishizaka S."/>
            <person name="Haga S."/>
            <person name="Miura S."/>
            <person name="Morishita T."/>
            <person name="Kabeya Y."/>
            <person name="Terasawa K."/>
            <person name="Suzuki Y."/>
            <person name="Ishii Y."/>
            <person name="Asakawa S."/>
            <person name="Takano H."/>
            <person name="Ohta N."/>
            <person name="Kuroiwa H."/>
            <person name="Tanaka K."/>
            <person name="Shimizu N."/>
            <person name="Sugano S."/>
            <person name="Sato N."/>
            <person name="Nozaki H."/>
            <person name="Ogasawara N."/>
            <person name="Kohara Y."/>
            <person name="Kuroiwa T."/>
        </authorList>
    </citation>
    <scope>NUCLEOTIDE SEQUENCE [LARGE SCALE GENOMIC DNA]</scope>
    <source>
        <strain evidence="4 5">10D</strain>
    </source>
</reference>
<dbReference type="GO" id="GO:0003924">
    <property type="term" value="F:GTPase activity"/>
    <property type="evidence" value="ECO:0007669"/>
    <property type="project" value="InterPro"/>
</dbReference>
<dbReference type="SUPFAM" id="SSF81271">
    <property type="entry name" value="TGS-like"/>
    <property type="match status" value="1"/>
</dbReference>
<dbReference type="SUPFAM" id="SSF52540">
    <property type="entry name" value="P-loop containing nucleoside triphosphate hydrolases"/>
    <property type="match status" value="1"/>
</dbReference>
<dbReference type="GO" id="GO:0005525">
    <property type="term" value="F:GTP binding"/>
    <property type="evidence" value="ECO:0007669"/>
    <property type="project" value="UniProtKB-KW"/>
</dbReference>
<dbReference type="InterPro" id="IPR012676">
    <property type="entry name" value="TGS-like"/>
</dbReference>
<dbReference type="InterPro" id="IPR031167">
    <property type="entry name" value="G_OBG"/>
</dbReference>
<name>M1VJC8_CYAM1</name>
<feature type="domain" description="OBG-type G" evidence="3">
    <location>
        <begin position="67"/>
        <end position="296"/>
    </location>
</feature>
<dbReference type="InterPro" id="IPR012675">
    <property type="entry name" value="Beta-grasp_dom_sf"/>
</dbReference>
<dbReference type="Pfam" id="PF02824">
    <property type="entry name" value="TGS"/>
    <property type="match status" value="1"/>
</dbReference>
<dbReference type="InterPro" id="IPR006074">
    <property type="entry name" value="GTP1-OBG_CS"/>
</dbReference>
<dbReference type="AlphaFoldDB" id="M1VJC8"/>
<dbReference type="RefSeq" id="XP_005537429.1">
    <property type="nucleotide sequence ID" value="XM_005537372.1"/>
</dbReference>
<dbReference type="InterPro" id="IPR031662">
    <property type="entry name" value="GTP-binding_2"/>
</dbReference>
<dbReference type="PROSITE" id="PS51710">
    <property type="entry name" value="G_OBG"/>
    <property type="match status" value="1"/>
</dbReference>
<dbReference type="InterPro" id="IPR027417">
    <property type="entry name" value="P-loop_NTPase"/>
</dbReference>
<evidence type="ECO:0000259" key="3">
    <source>
        <dbReference type="PROSITE" id="PS51710"/>
    </source>
</evidence>
<keyword evidence="5" id="KW-1185">Reference proteome</keyword>
<sequence length="375" mass="42193">MGILDRIRDIELELKRTQVNKATMGHICRLKSRLARLRTQLLLDEEKARKQGAGSAEGFEVPKQGDARVIMLGAPSIGKSTFVSQVTGIDSAVAAYEFTTVDCIPGELHLRGARIQLLDLPGIIEGAAQGRGRGRQVIALARSADLVLMMLDVGKDVDAQRRFIEREVELAGIRLNRRPPNVMFQLKKAGGGITFNATCPLSHLDEKLVYAILQEYRIYNADILVREDVNVDEFIDVIEGNRVYVPCIHVYNKIDLITIEELDRLARSDPYHGVVLSCALRLNMDEVLEKIWRALKIVRVYTKKRGEPPDFERPLILRSSQARVADACRKIHRSLADPTQFRYALVWGRSTKHDPQRVGLSHQLADEDVLCVVTK</sequence>
<dbReference type="EMBL" id="AP006496">
    <property type="protein sequence ID" value="BAM81393.1"/>
    <property type="molecule type" value="Genomic_DNA"/>
</dbReference>
<dbReference type="Gene3D" id="6.10.140.1070">
    <property type="match status" value="2"/>
</dbReference>
<evidence type="ECO:0000313" key="5">
    <source>
        <dbReference type="Proteomes" id="UP000007014"/>
    </source>
</evidence>
<dbReference type="InterPro" id="IPR045001">
    <property type="entry name" value="DRG"/>
</dbReference>
<dbReference type="HOGENOM" id="CLU_044997_0_0_1"/>
<dbReference type="InterPro" id="IPR004095">
    <property type="entry name" value="TGS"/>
</dbReference>
<dbReference type="Gramene" id="CMN324CT">
    <property type="protein sequence ID" value="CMN324CT"/>
    <property type="gene ID" value="CMN324C"/>
</dbReference>
<dbReference type="PANTHER" id="PTHR43127">
    <property type="entry name" value="DEVELOPMENTALLY-REGULATED GTP-BINDING PROTEIN 2"/>
    <property type="match status" value="1"/>
</dbReference>
<dbReference type="InterPro" id="IPR005225">
    <property type="entry name" value="Small_GTP-bd"/>
</dbReference>
<dbReference type="PROSITE" id="PS00905">
    <property type="entry name" value="GTP1_OBG"/>
    <property type="match status" value="1"/>
</dbReference>
<organism evidence="4 5">
    <name type="scientific">Cyanidioschyzon merolae (strain NIES-3377 / 10D)</name>
    <name type="common">Unicellular red alga</name>
    <dbReference type="NCBI Taxonomy" id="280699"/>
    <lineage>
        <taxon>Eukaryota</taxon>
        <taxon>Rhodophyta</taxon>
        <taxon>Bangiophyceae</taxon>
        <taxon>Cyanidiales</taxon>
        <taxon>Cyanidiaceae</taxon>
        <taxon>Cyanidioschyzon</taxon>
    </lineage>
</organism>
<dbReference type="OMA" id="DVCDQVH"/>
<gene>
    <name evidence="4" type="ORF">CYME_CMN324C</name>
</gene>
<proteinExistence type="predicted"/>
<dbReference type="Proteomes" id="UP000007014">
    <property type="component" value="Chromosome 14"/>
</dbReference>
<dbReference type="OrthoDB" id="603at2759"/>
<accession>M1VJC8</accession>
<dbReference type="STRING" id="280699.M1VJC8"/>
<dbReference type="KEGG" id="cme:CYME_CMN324C"/>
<evidence type="ECO:0000256" key="1">
    <source>
        <dbReference type="ARBA" id="ARBA00022741"/>
    </source>
</evidence>
<dbReference type="Pfam" id="PF16897">
    <property type="entry name" value="MMR_HSR1_Xtn"/>
    <property type="match status" value="1"/>
</dbReference>
<protein>
    <submittedName>
        <fullName evidence="4">Developmentally regulated GTP binding protein</fullName>
    </submittedName>
</protein>